<keyword evidence="4" id="KW-1185">Reference proteome</keyword>
<evidence type="ECO:0000313" key="4">
    <source>
        <dbReference type="Proteomes" id="UP000054097"/>
    </source>
</evidence>
<dbReference type="HOGENOM" id="CLU_672953_0_0_1"/>
<protein>
    <recommendedName>
        <fullName evidence="2">Ubiquitin-like domain-containing protein</fullName>
    </recommendedName>
</protein>
<feature type="region of interest" description="Disordered" evidence="1">
    <location>
        <begin position="92"/>
        <end position="113"/>
    </location>
</feature>
<dbReference type="Gene3D" id="3.10.20.90">
    <property type="entry name" value="Phosphatidylinositol 3-kinase Catalytic Subunit, Chain A, domain 1"/>
    <property type="match status" value="1"/>
</dbReference>
<reference evidence="4" key="2">
    <citation type="submission" date="2015-01" db="EMBL/GenBank/DDBJ databases">
        <title>Evolutionary Origins and Diversification of the Mycorrhizal Mutualists.</title>
        <authorList>
            <consortium name="DOE Joint Genome Institute"/>
            <consortium name="Mycorrhizal Genomics Consortium"/>
            <person name="Kohler A."/>
            <person name="Kuo A."/>
            <person name="Nagy L.G."/>
            <person name="Floudas D."/>
            <person name="Copeland A."/>
            <person name="Barry K.W."/>
            <person name="Cichocki N."/>
            <person name="Veneault-Fourrey C."/>
            <person name="LaButti K."/>
            <person name="Lindquist E.A."/>
            <person name="Lipzen A."/>
            <person name="Lundell T."/>
            <person name="Morin E."/>
            <person name="Murat C."/>
            <person name="Riley R."/>
            <person name="Ohm R."/>
            <person name="Sun H."/>
            <person name="Tunlid A."/>
            <person name="Henrissat B."/>
            <person name="Grigoriev I.V."/>
            <person name="Hibbett D.S."/>
            <person name="Martin F."/>
        </authorList>
    </citation>
    <scope>NUCLEOTIDE SEQUENCE [LARGE SCALE GENOMIC DNA]</scope>
    <source>
        <strain evidence="4">MAFF 305830</strain>
    </source>
</reference>
<dbReference type="PROSITE" id="PS50053">
    <property type="entry name" value="UBIQUITIN_2"/>
    <property type="match status" value="1"/>
</dbReference>
<feature type="compositionally biased region" description="Polar residues" evidence="1">
    <location>
        <begin position="36"/>
        <end position="46"/>
    </location>
</feature>
<dbReference type="EMBL" id="KN824383">
    <property type="protein sequence ID" value="KIM21428.1"/>
    <property type="molecule type" value="Genomic_DNA"/>
</dbReference>
<proteinExistence type="predicted"/>
<dbReference type="AlphaFoldDB" id="A0A0C2W4M1"/>
<evidence type="ECO:0000259" key="2">
    <source>
        <dbReference type="PROSITE" id="PS50053"/>
    </source>
</evidence>
<name>A0A0C2W4M1_SERVB</name>
<feature type="region of interest" description="Disordered" evidence="1">
    <location>
        <begin position="295"/>
        <end position="315"/>
    </location>
</feature>
<evidence type="ECO:0000313" key="3">
    <source>
        <dbReference type="EMBL" id="KIM21428.1"/>
    </source>
</evidence>
<feature type="region of interest" description="Disordered" evidence="1">
    <location>
        <begin position="129"/>
        <end position="211"/>
    </location>
</feature>
<feature type="compositionally biased region" description="Polar residues" evidence="1">
    <location>
        <begin position="246"/>
        <end position="275"/>
    </location>
</feature>
<feature type="compositionally biased region" description="Pro residues" evidence="1">
    <location>
        <begin position="177"/>
        <end position="190"/>
    </location>
</feature>
<reference evidence="3 4" key="1">
    <citation type="submission" date="2014-04" db="EMBL/GenBank/DDBJ databases">
        <authorList>
            <consortium name="DOE Joint Genome Institute"/>
            <person name="Kuo A."/>
            <person name="Zuccaro A."/>
            <person name="Kohler A."/>
            <person name="Nagy L.G."/>
            <person name="Floudas D."/>
            <person name="Copeland A."/>
            <person name="Barry K.W."/>
            <person name="Cichocki N."/>
            <person name="Veneault-Fourrey C."/>
            <person name="LaButti K."/>
            <person name="Lindquist E.A."/>
            <person name="Lipzen A."/>
            <person name="Lundell T."/>
            <person name="Morin E."/>
            <person name="Murat C."/>
            <person name="Sun H."/>
            <person name="Tunlid A."/>
            <person name="Henrissat B."/>
            <person name="Grigoriev I.V."/>
            <person name="Hibbett D.S."/>
            <person name="Martin F."/>
            <person name="Nordberg H.P."/>
            <person name="Cantor M.N."/>
            <person name="Hua S.X."/>
        </authorList>
    </citation>
    <scope>NUCLEOTIDE SEQUENCE [LARGE SCALE GENOMIC DNA]</scope>
    <source>
        <strain evidence="3 4">MAFF 305830</strain>
    </source>
</reference>
<dbReference type="InterPro" id="IPR000626">
    <property type="entry name" value="Ubiquitin-like_dom"/>
</dbReference>
<sequence length="409" mass="43746">MSFQYLSVGYVALNEHNWSTVIPTIHTIFITTQPLPAASGSSTPQGPDSRRLSPMPFDHPMLSHMPTMRSQSAESDNVLPLTPLDLRPDAKITLSRPRTAATTPVTENPPTLLSEPTITAPIEQAPTAPAVPLTPEQQPGPPARNLPLTINTSPDKGVLPPFSPVFPMRSPLGAKPLPTPPSRAPAPPAAHQPHPLSNQPLPPLPQQSPPLTIHQHVVTPAHQRTPFASSNQAVVPIVHHNQPVASTSYRQPTPAHQRTASASSYQPVASTSYRQSPPEHIPILQPTPISPGLLSATSPMSSGFPTATSPSLLSPSPDPNRISVFICQSDGFVVPVTSPEYRIVSLSRTSTIADLKDAVADEYVIPPYLQELSVNGRILDDEIEEHLLETAGVGHGTVLVLRRGQSARA</sequence>
<feature type="region of interest" description="Disordered" evidence="1">
    <location>
        <begin position="246"/>
        <end position="277"/>
    </location>
</feature>
<accession>A0A0C2W4M1</accession>
<feature type="region of interest" description="Disordered" evidence="1">
    <location>
        <begin position="36"/>
        <end position="59"/>
    </location>
</feature>
<dbReference type="OrthoDB" id="3211645at2759"/>
<dbReference type="STRING" id="933852.A0A0C2W4M1"/>
<dbReference type="Pfam" id="PF00240">
    <property type="entry name" value="ubiquitin"/>
    <property type="match status" value="1"/>
</dbReference>
<gene>
    <name evidence="3" type="ORF">M408DRAFT_29562</name>
</gene>
<evidence type="ECO:0000256" key="1">
    <source>
        <dbReference type="SAM" id="MobiDB-lite"/>
    </source>
</evidence>
<feature type="domain" description="Ubiquitin-like" evidence="2">
    <location>
        <begin position="322"/>
        <end position="401"/>
    </location>
</feature>
<feature type="compositionally biased region" description="Polar residues" evidence="1">
    <location>
        <begin position="100"/>
        <end position="113"/>
    </location>
</feature>
<dbReference type="Proteomes" id="UP000054097">
    <property type="component" value="Unassembled WGS sequence"/>
</dbReference>
<dbReference type="CDD" id="cd17039">
    <property type="entry name" value="Ubl_ubiquitin_like"/>
    <property type="match status" value="1"/>
</dbReference>
<organism evidence="3 4">
    <name type="scientific">Serendipita vermifera MAFF 305830</name>
    <dbReference type="NCBI Taxonomy" id="933852"/>
    <lineage>
        <taxon>Eukaryota</taxon>
        <taxon>Fungi</taxon>
        <taxon>Dikarya</taxon>
        <taxon>Basidiomycota</taxon>
        <taxon>Agaricomycotina</taxon>
        <taxon>Agaricomycetes</taxon>
        <taxon>Sebacinales</taxon>
        <taxon>Serendipitaceae</taxon>
        <taxon>Serendipita</taxon>
    </lineage>
</organism>
<dbReference type="SUPFAM" id="SSF54236">
    <property type="entry name" value="Ubiquitin-like"/>
    <property type="match status" value="1"/>
</dbReference>
<dbReference type="InterPro" id="IPR029071">
    <property type="entry name" value="Ubiquitin-like_domsf"/>
</dbReference>
<feature type="compositionally biased region" description="Polar residues" evidence="1">
    <location>
        <begin position="295"/>
        <end position="308"/>
    </location>
</feature>